<dbReference type="AlphaFoldDB" id="I7GNJ8"/>
<name>I7GNJ8_MACFA</name>
<reference evidence="1" key="1">
    <citation type="journal article" date="2007" name="PLoS Biol.">
        <title>Rate of evolution in brain-expressed genes in humans and other primates.</title>
        <authorList>
            <person name="Wang H.-Y."/>
            <person name="Chien H.-C."/>
            <person name="Osada N."/>
            <person name="Hashimoto K."/>
            <person name="Sugano S."/>
            <person name="Gojobori T."/>
            <person name="Chou C.-K."/>
            <person name="Tsai S.-F."/>
            <person name="Wu C.-I."/>
            <person name="Shen C.-K.J."/>
        </authorList>
    </citation>
    <scope>NUCLEOTIDE SEQUENCE</scope>
</reference>
<accession>I7GNJ8</accession>
<dbReference type="EMBL" id="AB173183">
    <property type="protein sequence ID" value="BAE90245.1"/>
    <property type="molecule type" value="mRNA"/>
</dbReference>
<sequence>MIKGMYEKPTNSRLSGDRLKAFPVTSGTRQTFPLSPLLFTIVLEVLARARKKKRSHQNWKQRSKTISN</sequence>
<protein>
    <submittedName>
        <fullName evidence="1">Macaca fascicularis brain cDNA clone: QflA-21427, similar to human growth hormone regulated TBC protein 1 (GRTP1), mRNA, RefSeq: NM_024719.1</fullName>
    </submittedName>
</protein>
<evidence type="ECO:0000313" key="1">
    <source>
        <dbReference type="EMBL" id="BAE90245.1"/>
    </source>
</evidence>
<proteinExistence type="evidence at transcript level"/>
<organism evidence="1">
    <name type="scientific">Macaca fascicularis</name>
    <name type="common">Crab-eating macaque</name>
    <name type="synonym">Cynomolgus monkey</name>
    <dbReference type="NCBI Taxonomy" id="9541"/>
    <lineage>
        <taxon>Eukaryota</taxon>
        <taxon>Metazoa</taxon>
        <taxon>Chordata</taxon>
        <taxon>Craniata</taxon>
        <taxon>Vertebrata</taxon>
        <taxon>Euteleostomi</taxon>
        <taxon>Mammalia</taxon>
        <taxon>Eutheria</taxon>
        <taxon>Euarchontoglires</taxon>
        <taxon>Primates</taxon>
        <taxon>Haplorrhini</taxon>
        <taxon>Catarrhini</taxon>
        <taxon>Cercopithecidae</taxon>
        <taxon>Cercopithecinae</taxon>
        <taxon>Macaca</taxon>
    </lineage>
</organism>